<protein>
    <submittedName>
        <fullName evidence="1">Uncharacterized protein</fullName>
    </submittedName>
</protein>
<dbReference type="AlphaFoldDB" id="A0A1I2ZMR6"/>
<evidence type="ECO:0000313" key="1">
    <source>
        <dbReference type="EMBL" id="SFH39044.1"/>
    </source>
</evidence>
<sequence>MENNQQDKKTALELEMEALIQASRATSGHQLGLGEEVERIVASSIIGAVQSPEKAYDLYYKALYSLLKTNLSNLPQAQRDMIYDQKNIFLTRGKVKDSRGIRGGDSRQAYLEDMEAALEIVIDWVNEGANPVNLYNAFRDKNRELNYI</sequence>
<organism evidence="1 2">
    <name type="scientific">Pontibacter chinhatensis</name>
    <dbReference type="NCBI Taxonomy" id="1436961"/>
    <lineage>
        <taxon>Bacteria</taxon>
        <taxon>Pseudomonadati</taxon>
        <taxon>Bacteroidota</taxon>
        <taxon>Cytophagia</taxon>
        <taxon>Cytophagales</taxon>
        <taxon>Hymenobacteraceae</taxon>
        <taxon>Pontibacter</taxon>
    </lineage>
</organism>
<name>A0A1I2ZMR6_9BACT</name>
<evidence type="ECO:0000313" key="2">
    <source>
        <dbReference type="Proteomes" id="UP000198724"/>
    </source>
</evidence>
<reference evidence="2" key="1">
    <citation type="submission" date="2016-10" db="EMBL/GenBank/DDBJ databases">
        <authorList>
            <person name="Varghese N."/>
            <person name="Submissions S."/>
        </authorList>
    </citation>
    <scope>NUCLEOTIDE SEQUENCE [LARGE SCALE GENOMIC DNA]</scope>
    <source>
        <strain evidence="2">LP51</strain>
    </source>
</reference>
<dbReference type="OrthoDB" id="1046091at2"/>
<gene>
    <name evidence="1" type="ORF">SAMN05421739_11612</name>
</gene>
<dbReference type="RefSeq" id="WP_092105683.1">
    <property type="nucleotide sequence ID" value="NZ_FOOT01000016.1"/>
</dbReference>
<dbReference type="EMBL" id="FOOT01000016">
    <property type="protein sequence ID" value="SFH39044.1"/>
    <property type="molecule type" value="Genomic_DNA"/>
</dbReference>
<dbReference type="Proteomes" id="UP000198724">
    <property type="component" value="Unassembled WGS sequence"/>
</dbReference>
<keyword evidence="2" id="KW-1185">Reference proteome</keyword>
<proteinExistence type="predicted"/>
<accession>A0A1I2ZMR6</accession>